<evidence type="ECO:0000313" key="1">
    <source>
        <dbReference type="EMBL" id="CAD1843914.1"/>
    </source>
</evidence>
<dbReference type="PANTHER" id="PTHR11439:SF480">
    <property type="entry name" value="REVERSE TRANSCRIPTASE TY1_COPIA-TYPE DOMAIN-CONTAINING PROTEIN"/>
    <property type="match status" value="1"/>
</dbReference>
<dbReference type="CDD" id="cd09272">
    <property type="entry name" value="RNase_HI_RT_Ty1"/>
    <property type="match status" value="1"/>
</dbReference>
<dbReference type="EMBL" id="LR862137">
    <property type="protein sequence ID" value="CAD1843914.1"/>
    <property type="molecule type" value="Genomic_DNA"/>
</dbReference>
<accession>A0A6V7QL74</accession>
<reference evidence="1" key="1">
    <citation type="submission" date="2020-07" db="EMBL/GenBank/DDBJ databases">
        <authorList>
            <person name="Lin J."/>
        </authorList>
    </citation>
    <scope>NUCLEOTIDE SEQUENCE</scope>
</reference>
<name>A0A6V7QL74_ANACO</name>
<sequence>MKQIFSKKLVDDVPTIGEVKVGGVCEGCQLGKFHRLPFEDSKSRSELSHFLGLEVKKGSVSIFVSQKHYASKLVEKFGLKESKLCSTPLDSNMRLRKGNGKALEDPRLYQTFIGSLQYLTIIRQDIAYSVGVVSQFMQAPRKPHLDAAKRILMFVNFSLDLGLLYKKIAICEFVGFTYADLAGDLDERKSTSGYIFELGSACLSWCSKKQDTMALSSTYGGGIQSGNPYDTRMCMVVDFDW</sequence>
<dbReference type="PANTHER" id="PTHR11439">
    <property type="entry name" value="GAG-POL-RELATED RETROTRANSPOSON"/>
    <property type="match status" value="1"/>
</dbReference>
<proteinExistence type="predicted"/>
<organism evidence="1">
    <name type="scientific">Ananas comosus var. bracteatus</name>
    <name type="common">red pineapple</name>
    <dbReference type="NCBI Taxonomy" id="296719"/>
    <lineage>
        <taxon>Eukaryota</taxon>
        <taxon>Viridiplantae</taxon>
        <taxon>Streptophyta</taxon>
        <taxon>Embryophyta</taxon>
        <taxon>Tracheophyta</taxon>
        <taxon>Spermatophyta</taxon>
        <taxon>Magnoliopsida</taxon>
        <taxon>Liliopsida</taxon>
        <taxon>Poales</taxon>
        <taxon>Bromeliaceae</taxon>
        <taxon>Bromelioideae</taxon>
        <taxon>Ananas</taxon>
    </lineage>
</organism>
<gene>
    <name evidence="1" type="ORF">CB5_LOCUS27125</name>
</gene>
<protein>
    <recommendedName>
        <fullName evidence="2">Reverse transcriptase Ty1/copia-type domain-containing protein</fullName>
    </recommendedName>
</protein>
<evidence type="ECO:0008006" key="2">
    <source>
        <dbReference type="Google" id="ProtNLM"/>
    </source>
</evidence>
<dbReference type="AlphaFoldDB" id="A0A6V7QL74"/>